<protein>
    <submittedName>
        <fullName evidence="2">Uncharacterized protein</fullName>
    </submittedName>
</protein>
<gene>
    <name evidence="2" type="ORF">NLU13_3594</name>
</gene>
<evidence type="ECO:0000256" key="1">
    <source>
        <dbReference type="SAM" id="MobiDB-lite"/>
    </source>
</evidence>
<organism evidence="2 3">
    <name type="scientific">Sarocladium strictum</name>
    <name type="common">Black bundle disease fungus</name>
    <name type="synonym">Acremonium strictum</name>
    <dbReference type="NCBI Taxonomy" id="5046"/>
    <lineage>
        <taxon>Eukaryota</taxon>
        <taxon>Fungi</taxon>
        <taxon>Dikarya</taxon>
        <taxon>Ascomycota</taxon>
        <taxon>Pezizomycotina</taxon>
        <taxon>Sordariomycetes</taxon>
        <taxon>Hypocreomycetidae</taxon>
        <taxon>Hypocreales</taxon>
        <taxon>Sarocladiaceae</taxon>
        <taxon>Sarocladium</taxon>
    </lineage>
</organism>
<accession>A0AA39GMM4</accession>
<evidence type="ECO:0000313" key="2">
    <source>
        <dbReference type="EMBL" id="KAK0390021.1"/>
    </source>
</evidence>
<feature type="region of interest" description="Disordered" evidence="1">
    <location>
        <begin position="299"/>
        <end position="332"/>
    </location>
</feature>
<dbReference type="AlphaFoldDB" id="A0AA39GMM4"/>
<name>A0AA39GMM4_SARSR</name>
<keyword evidence="3" id="KW-1185">Reference proteome</keyword>
<evidence type="ECO:0000313" key="3">
    <source>
        <dbReference type="Proteomes" id="UP001175261"/>
    </source>
</evidence>
<dbReference type="Proteomes" id="UP001175261">
    <property type="component" value="Unassembled WGS sequence"/>
</dbReference>
<feature type="region of interest" description="Disordered" evidence="1">
    <location>
        <begin position="129"/>
        <end position="150"/>
    </location>
</feature>
<reference evidence="2" key="1">
    <citation type="submission" date="2022-10" db="EMBL/GenBank/DDBJ databases">
        <title>Determination and structural analysis of whole genome sequence of Sarocladium strictum F4-1.</title>
        <authorList>
            <person name="Hu L."/>
            <person name="Jiang Y."/>
        </authorList>
    </citation>
    <scope>NUCLEOTIDE SEQUENCE</scope>
    <source>
        <strain evidence="2">F4-1</strain>
    </source>
</reference>
<dbReference type="EMBL" id="JAPDFR010000002">
    <property type="protein sequence ID" value="KAK0390021.1"/>
    <property type="molecule type" value="Genomic_DNA"/>
</dbReference>
<comment type="caution">
    <text evidence="2">The sequence shown here is derived from an EMBL/GenBank/DDBJ whole genome shotgun (WGS) entry which is preliminary data.</text>
</comment>
<proteinExistence type="predicted"/>
<sequence length="332" mass="36532">MLRPRSTTLSITISELKDFELRCRYRKYLRTAGQLNADGKTPVHLSKGAFDDRLLLPHQNDVPRVQSPTEGSDLEADRGFIYLDNGMASVSESDVERNTEDLVGMTPNHDGGLPLDLELERTTEEPINLSTSHQRREAHESPIGTTPDAAVILPPPFSSRPRALTAPESTTLAADVTIPDIDGCGERSSPSRVSSRAEVEELVTQFDDRLAIRTASSCEVSQASWSRQQQSAADVYSPLHNNSSLGDGLDIVIHDDSMVPEHQPQTPRQLSEAQHQSLFSGYWTAPVSSRTRHGLSQWSVINRDWDAQDGTTSETPSRRATPKSPATDEKGP</sequence>